<gene>
    <name evidence="1" type="ORF">QAD02_010649</name>
</gene>
<evidence type="ECO:0000313" key="2">
    <source>
        <dbReference type="Proteomes" id="UP001239111"/>
    </source>
</evidence>
<organism evidence="1 2">
    <name type="scientific">Eretmocerus hayati</name>
    <dbReference type="NCBI Taxonomy" id="131215"/>
    <lineage>
        <taxon>Eukaryota</taxon>
        <taxon>Metazoa</taxon>
        <taxon>Ecdysozoa</taxon>
        <taxon>Arthropoda</taxon>
        <taxon>Hexapoda</taxon>
        <taxon>Insecta</taxon>
        <taxon>Pterygota</taxon>
        <taxon>Neoptera</taxon>
        <taxon>Endopterygota</taxon>
        <taxon>Hymenoptera</taxon>
        <taxon>Apocrita</taxon>
        <taxon>Proctotrupomorpha</taxon>
        <taxon>Chalcidoidea</taxon>
        <taxon>Aphelinidae</taxon>
        <taxon>Aphelininae</taxon>
        <taxon>Eretmocerus</taxon>
    </lineage>
</organism>
<reference evidence="1" key="1">
    <citation type="submission" date="2023-04" db="EMBL/GenBank/DDBJ databases">
        <title>A chromosome-level genome assembly of the parasitoid wasp Eretmocerus hayati.</title>
        <authorList>
            <person name="Zhong Y."/>
            <person name="Liu S."/>
            <person name="Liu Y."/>
        </authorList>
    </citation>
    <scope>NUCLEOTIDE SEQUENCE</scope>
    <source>
        <strain evidence="1">ZJU_SS_LIU_2023</strain>
    </source>
</reference>
<dbReference type="EMBL" id="CM056742">
    <property type="protein sequence ID" value="KAJ8674863.1"/>
    <property type="molecule type" value="Genomic_DNA"/>
</dbReference>
<comment type="caution">
    <text evidence="1">The sequence shown here is derived from an EMBL/GenBank/DDBJ whole genome shotgun (WGS) entry which is preliminary data.</text>
</comment>
<name>A0ACC2NVF9_9HYME</name>
<evidence type="ECO:0000313" key="1">
    <source>
        <dbReference type="EMBL" id="KAJ8674863.1"/>
    </source>
</evidence>
<keyword evidence="2" id="KW-1185">Reference proteome</keyword>
<dbReference type="Proteomes" id="UP001239111">
    <property type="component" value="Chromosome 2"/>
</dbReference>
<sequence>MANVNKVHCKELLVQRMFFAIATSIIVHFMLMSGTLLITNLKVAHPLEWIQNTWNLVTCFRMWAYFIVFSVLVFFQGIVCSKDYMNATVYASSRFERFCLTFTPHNLLVGSLYILIGGAIAWLHLCVEGGRFGSLIQRCEKLQGYCLVEEHYFLLLEGFWIGLYFFASSRHLGITNLQFSIIPQSKLSQVKREIQRHFPLILLDAIWPVVYFLGFYSVFGKQCRNFFATPFSLSIEDLPLDNISRLFNLALIFYAWLHAVLFTLIIQSMHLLFQAYLTEWISFDVEKNHAVGVAKLSLTDAMSLNEIPVLQQLGFLDFFIIAQKDHTRRTSLFALSQPGGHPYNWNSVIERSLSLIKTFCENLNSVCVTKVESEPQSSHPVSNFSTVMQEKPSVHHMRNLASANSMFSDEKNDAECKPVVGENFVSKYFRNTKKSIVNYLLSKKPISYIFAEQVENKLRHVLSDAQSVIWASDAISTLAAVSLTEDSYGIVQKDLPEIIEVLLRLKQSLDKLQKMNISIRKPVSDDRYLKQMLTALRSVGRRSLYRIVSHFGDYIEDLALKPVIVDQLQPFFTYRE</sequence>
<proteinExistence type="predicted"/>
<accession>A0ACC2NVF9</accession>
<protein>
    <submittedName>
        <fullName evidence="1">Uncharacterized protein</fullName>
    </submittedName>
</protein>